<evidence type="ECO:0000259" key="2">
    <source>
        <dbReference type="Pfam" id="PF22685"/>
    </source>
</evidence>
<protein>
    <recommendedName>
        <fullName evidence="5">Gfo/Idh/MocA-like oxidoreductase N-terminal domain-containing protein</fullName>
    </recommendedName>
</protein>
<dbReference type="SUPFAM" id="SSF55347">
    <property type="entry name" value="Glyceraldehyde-3-phosphate dehydrogenase-like, C-terminal domain"/>
    <property type="match status" value="1"/>
</dbReference>
<dbReference type="AlphaFoldDB" id="A0A8H7E384"/>
<evidence type="ECO:0000313" key="3">
    <source>
        <dbReference type="EMBL" id="KAF7508899.1"/>
    </source>
</evidence>
<dbReference type="PANTHER" id="PTHR43708:SF1">
    <property type="entry name" value="GALACTOSE_LACTOSE METABOLISM REGULATORY PROTEIN GAL80"/>
    <property type="match status" value="1"/>
</dbReference>
<reference evidence="3" key="1">
    <citation type="submission" date="2020-02" db="EMBL/GenBank/DDBJ databases">
        <authorList>
            <person name="Palmer J.M."/>
        </authorList>
    </citation>
    <scope>NUCLEOTIDE SEQUENCE</scope>
    <source>
        <strain evidence="3">EPUS1.4</strain>
        <tissue evidence="3">Thallus</tissue>
    </source>
</reference>
<proteinExistence type="predicted"/>
<sequence length="364" mass="39885">MAPIRVGLIGLTPTPGAWANQAHLPYLSHTSKYKIVALANSSVASAEAAIKEHNLPADVKAYGSPADIAADPNVDMVVVSVTVTKHYELVKPALEAGKTAFVEWPLGCNTAQAEELTELAQRKNVKTLVGLQGRQSNITRTLKEIVASGKLGKVLSSTVVGATGLFDHEVPVKLKYFAEAKNGGNNYTILFGHFLDIFVDVLGDFEHSQGILANQRPFMDVVSDGKKVETVHKDIADHIMVQGKLKSGAVTSISLRAGKPPHMIWKIFFEKGEISLEAPGPFIQLSYERDTVTIKQFDYATDKAETIEVVEMELEDIKTPSRMIGRVYEAFASGGEYLTFEHALEHHRRLDKIAESAIHLEREV</sequence>
<dbReference type="EMBL" id="JAACFV010000048">
    <property type="protein sequence ID" value="KAF7508899.1"/>
    <property type="molecule type" value="Genomic_DNA"/>
</dbReference>
<gene>
    <name evidence="3" type="ORF">GJ744_008608</name>
</gene>
<dbReference type="Gene3D" id="3.40.50.720">
    <property type="entry name" value="NAD(P)-binding Rossmann-like Domain"/>
    <property type="match status" value="1"/>
</dbReference>
<dbReference type="Pfam" id="PF01408">
    <property type="entry name" value="GFO_IDH_MocA"/>
    <property type="match status" value="1"/>
</dbReference>
<dbReference type="InterPro" id="IPR051317">
    <property type="entry name" value="Gfo/Idh/MocA_oxidoreduct"/>
</dbReference>
<dbReference type="PANTHER" id="PTHR43708">
    <property type="entry name" value="CONSERVED EXPRESSED OXIDOREDUCTASE (EUROFUNG)"/>
    <property type="match status" value="1"/>
</dbReference>
<comment type="caution">
    <text evidence="3">The sequence shown here is derived from an EMBL/GenBank/DDBJ whole genome shotgun (WGS) entry which is preliminary data.</text>
</comment>
<feature type="domain" description="Gfo/Idh/MocA-like oxidoreductase N-terminal" evidence="1">
    <location>
        <begin position="4"/>
        <end position="130"/>
    </location>
</feature>
<dbReference type="InterPro" id="IPR000683">
    <property type="entry name" value="Gfo/Idh/MocA-like_OxRdtase_N"/>
</dbReference>
<accession>A0A8H7E384</accession>
<name>A0A8H7E384_9EURO</name>
<dbReference type="Proteomes" id="UP000606974">
    <property type="component" value="Unassembled WGS sequence"/>
</dbReference>
<feature type="domain" description="Gal80p-like C-terminal" evidence="2">
    <location>
        <begin position="141"/>
        <end position="278"/>
    </location>
</feature>
<evidence type="ECO:0000259" key="1">
    <source>
        <dbReference type="Pfam" id="PF01408"/>
    </source>
</evidence>
<organism evidence="3 4">
    <name type="scientific">Endocarpon pusillum</name>
    <dbReference type="NCBI Taxonomy" id="364733"/>
    <lineage>
        <taxon>Eukaryota</taxon>
        <taxon>Fungi</taxon>
        <taxon>Dikarya</taxon>
        <taxon>Ascomycota</taxon>
        <taxon>Pezizomycotina</taxon>
        <taxon>Eurotiomycetes</taxon>
        <taxon>Chaetothyriomycetidae</taxon>
        <taxon>Verrucariales</taxon>
        <taxon>Verrucariaceae</taxon>
        <taxon>Endocarpon</taxon>
    </lineage>
</organism>
<dbReference type="InterPro" id="IPR036291">
    <property type="entry name" value="NAD(P)-bd_dom_sf"/>
</dbReference>
<dbReference type="InterPro" id="IPR055080">
    <property type="entry name" value="Gal80p-like_C"/>
</dbReference>
<evidence type="ECO:0000313" key="4">
    <source>
        <dbReference type="Proteomes" id="UP000606974"/>
    </source>
</evidence>
<dbReference type="SUPFAM" id="SSF51735">
    <property type="entry name" value="NAD(P)-binding Rossmann-fold domains"/>
    <property type="match status" value="1"/>
</dbReference>
<evidence type="ECO:0008006" key="5">
    <source>
        <dbReference type="Google" id="ProtNLM"/>
    </source>
</evidence>
<dbReference type="Pfam" id="PF22685">
    <property type="entry name" value="Gal80p_C-like"/>
    <property type="match status" value="1"/>
</dbReference>
<dbReference type="OrthoDB" id="64915at2759"/>
<dbReference type="GO" id="GO:0000166">
    <property type="term" value="F:nucleotide binding"/>
    <property type="evidence" value="ECO:0007669"/>
    <property type="project" value="InterPro"/>
</dbReference>
<dbReference type="Gene3D" id="3.30.360.10">
    <property type="entry name" value="Dihydrodipicolinate Reductase, domain 2"/>
    <property type="match status" value="1"/>
</dbReference>
<keyword evidence="4" id="KW-1185">Reference proteome</keyword>